<evidence type="ECO:0000256" key="3">
    <source>
        <dbReference type="ARBA" id="ARBA00023163"/>
    </source>
</evidence>
<dbReference type="SUPFAM" id="SSF46785">
    <property type="entry name" value="Winged helix' DNA-binding domain"/>
    <property type="match status" value="1"/>
</dbReference>
<sequence length="237" mass="26196">MSSSLRAVPPGRNRKGSPVSTTVSEPGSNQSARDRVYEWVRDEIIRGTLPGGRFLDEAWISESVGTSRTPVREAFHRLNSERFIDLLPRRGAQVRNVTARELKEVYASRRLIEGHAARAICAAGTQPPAELTELAAAIEEAGQNQDWFTVARLDRAFHRAIVATHGNSVLVELYDALQSRQERVAMRAMQIRPQRAPEIDAQHRAIIAALQASDAELASTLLDEHLRPIPEILAALG</sequence>
<dbReference type="Pfam" id="PF07729">
    <property type="entry name" value="FCD"/>
    <property type="match status" value="1"/>
</dbReference>
<dbReference type="Gene3D" id="1.10.10.10">
    <property type="entry name" value="Winged helix-like DNA-binding domain superfamily/Winged helix DNA-binding domain"/>
    <property type="match status" value="1"/>
</dbReference>
<keyword evidence="7" id="KW-1185">Reference proteome</keyword>
<dbReference type="SMART" id="SM00345">
    <property type="entry name" value="HTH_GNTR"/>
    <property type="match status" value="1"/>
</dbReference>
<evidence type="ECO:0000259" key="5">
    <source>
        <dbReference type="PROSITE" id="PS50949"/>
    </source>
</evidence>
<feature type="domain" description="HTH gntR-type" evidence="5">
    <location>
        <begin position="30"/>
        <end position="97"/>
    </location>
</feature>
<gene>
    <name evidence="6" type="ORF">BN977_05924</name>
</gene>
<evidence type="ECO:0000256" key="1">
    <source>
        <dbReference type="ARBA" id="ARBA00023015"/>
    </source>
</evidence>
<dbReference type="InterPro" id="IPR036390">
    <property type="entry name" value="WH_DNA-bd_sf"/>
</dbReference>
<keyword evidence="2" id="KW-0238">DNA-binding</keyword>
<dbReference type="InterPro" id="IPR008920">
    <property type="entry name" value="TF_FadR/GntR_C"/>
</dbReference>
<dbReference type="AlphaFoldDB" id="W9AZZ2"/>
<dbReference type="SMART" id="SM00895">
    <property type="entry name" value="FCD"/>
    <property type="match status" value="1"/>
</dbReference>
<dbReference type="eggNOG" id="COG1802">
    <property type="taxonomic scope" value="Bacteria"/>
</dbReference>
<dbReference type="EMBL" id="CCBB010000003">
    <property type="protein sequence ID" value="CDO11083.1"/>
    <property type="molecule type" value="Genomic_DNA"/>
</dbReference>
<dbReference type="InterPro" id="IPR036388">
    <property type="entry name" value="WH-like_DNA-bd_sf"/>
</dbReference>
<dbReference type="SUPFAM" id="SSF48008">
    <property type="entry name" value="GntR ligand-binding domain-like"/>
    <property type="match status" value="1"/>
</dbReference>
<dbReference type="GO" id="GO:0003700">
    <property type="term" value="F:DNA-binding transcription factor activity"/>
    <property type="evidence" value="ECO:0007669"/>
    <property type="project" value="InterPro"/>
</dbReference>
<evidence type="ECO:0000313" key="6">
    <source>
        <dbReference type="EMBL" id="CDO11083.1"/>
    </source>
</evidence>
<accession>W9AZZ2</accession>
<reference evidence="6" key="1">
    <citation type="submission" date="2014-03" db="EMBL/GenBank/DDBJ databases">
        <title>Draft Genome Sequence of Mycobacterium cosmeticum DSM 44829.</title>
        <authorList>
            <person name="Croce O."/>
            <person name="Robert C."/>
            <person name="Raoult D."/>
            <person name="Drancourt M."/>
        </authorList>
    </citation>
    <scope>NUCLEOTIDE SEQUENCE [LARGE SCALE GENOMIC DNA]</scope>
    <source>
        <strain evidence="6">DSM 44829</strain>
    </source>
</reference>
<dbReference type="InterPro" id="IPR000524">
    <property type="entry name" value="Tscrpt_reg_HTH_GntR"/>
</dbReference>
<feature type="compositionally biased region" description="Polar residues" evidence="4">
    <location>
        <begin position="18"/>
        <end position="31"/>
    </location>
</feature>
<dbReference type="Proteomes" id="UP000028870">
    <property type="component" value="Unassembled WGS sequence"/>
</dbReference>
<dbReference type="Gene3D" id="1.20.120.530">
    <property type="entry name" value="GntR ligand-binding domain-like"/>
    <property type="match status" value="1"/>
</dbReference>
<dbReference type="PANTHER" id="PTHR43537:SF24">
    <property type="entry name" value="GLUCONATE OPERON TRANSCRIPTIONAL REPRESSOR"/>
    <property type="match status" value="1"/>
</dbReference>
<reference evidence="6" key="2">
    <citation type="submission" date="2014-03" db="EMBL/GenBank/DDBJ databases">
        <authorList>
            <person name="Urmite Genomes"/>
        </authorList>
    </citation>
    <scope>NUCLEOTIDE SEQUENCE</scope>
    <source>
        <strain evidence="6">DSM 44829</strain>
    </source>
</reference>
<evidence type="ECO:0000313" key="7">
    <source>
        <dbReference type="Proteomes" id="UP000028870"/>
    </source>
</evidence>
<dbReference type="PANTHER" id="PTHR43537">
    <property type="entry name" value="TRANSCRIPTIONAL REGULATOR, GNTR FAMILY"/>
    <property type="match status" value="1"/>
</dbReference>
<dbReference type="PROSITE" id="PS50949">
    <property type="entry name" value="HTH_GNTR"/>
    <property type="match status" value="1"/>
</dbReference>
<feature type="region of interest" description="Disordered" evidence="4">
    <location>
        <begin position="1"/>
        <end position="32"/>
    </location>
</feature>
<name>W9AZZ2_MYCCO</name>
<evidence type="ECO:0000256" key="4">
    <source>
        <dbReference type="SAM" id="MobiDB-lite"/>
    </source>
</evidence>
<dbReference type="GO" id="GO:0003677">
    <property type="term" value="F:DNA binding"/>
    <property type="evidence" value="ECO:0007669"/>
    <property type="project" value="UniProtKB-KW"/>
</dbReference>
<keyword evidence="3" id="KW-0804">Transcription</keyword>
<comment type="caution">
    <text evidence="6">The sequence shown here is derived from an EMBL/GenBank/DDBJ whole genome shotgun (WGS) entry which is preliminary data.</text>
</comment>
<evidence type="ECO:0000256" key="2">
    <source>
        <dbReference type="ARBA" id="ARBA00023125"/>
    </source>
</evidence>
<keyword evidence="1" id="KW-0805">Transcription regulation</keyword>
<dbReference type="Pfam" id="PF00392">
    <property type="entry name" value="GntR"/>
    <property type="match status" value="1"/>
</dbReference>
<proteinExistence type="predicted"/>
<dbReference type="STRING" id="258533.BN977_05924"/>
<organism evidence="6 7">
    <name type="scientific">Mycolicibacterium cosmeticum</name>
    <dbReference type="NCBI Taxonomy" id="258533"/>
    <lineage>
        <taxon>Bacteria</taxon>
        <taxon>Bacillati</taxon>
        <taxon>Actinomycetota</taxon>
        <taxon>Actinomycetes</taxon>
        <taxon>Mycobacteriales</taxon>
        <taxon>Mycobacteriaceae</taxon>
        <taxon>Mycolicibacterium</taxon>
    </lineage>
</organism>
<dbReference type="InterPro" id="IPR011711">
    <property type="entry name" value="GntR_C"/>
</dbReference>
<protein>
    <submittedName>
        <fullName evidence="6">GntR family transcriptional regulator</fullName>
    </submittedName>
</protein>